<evidence type="ECO:0000313" key="3">
    <source>
        <dbReference type="Proteomes" id="UP001596060"/>
    </source>
</evidence>
<keyword evidence="1" id="KW-0812">Transmembrane</keyword>
<organism evidence="2 3">
    <name type="scientific">Bosea massiliensis</name>
    <dbReference type="NCBI Taxonomy" id="151419"/>
    <lineage>
        <taxon>Bacteria</taxon>
        <taxon>Pseudomonadati</taxon>
        <taxon>Pseudomonadota</taxon>
        <taxon>Alphaproteobacteria</taxon>
        <taxon>Hyphomicrobiales</taxon>
        <taxon>Boseaceae</taxon>
        <taxon>Bosea</taxon>
    </lineage>
</organism>
<feature type="transmembrane region" description="Helical" evidence="1">
    <location>
        <begin position="78"/>
        <end position="99"/>
    </location>
</feature>
<sequence length="104" mass="10902">MRLLAGLLIWALGFNAIYAAHGLGCGLGWGERLLLGPFTLLNGLLIPLWLSCLALSLLPLRQALRARGTTADPVLRRAWLVGGWAGLGGLAVTGAPVLLPAHCL</sequence>
<protein>
    <submittedName>
        <fullName evidence="2">Uncharacterized protein</fullName>
    </submittedName>
</protein>
<dbReference type="Proteomes" id="UP001596060">
    <property type="component" value="Unassembled WGS sequence"/>
</dbReference>
<comment type="caution">
    <text evidence="2">The sequence shown here is derived from an EMBL/GenBank/DDBJ whole genome shotgun (WGS) entry which is preliminary data.</text>
</comment>
<accession>A0ABW0P8C8</accession>
<name>A0ABW0P8C8_9HYPH</name>
<keyword evidence="1" id="KW-0472">Membrane</keyword>
<evidence type="ECO:0000313" key="2">
    <source>
        <dbReference type="EMBL" id="MFC5508088.1"/>
    </source>
</evidence>
<reference evidence="3" key="1">
    <citation type="journal article" date="2019" name="Int. J. Syst. Evol. Microbiol.">
        <title>The Global Catalogue of Microorganisms (GCM) 10K type strain sequencing project: providing services to taxonomists for standard genome sequencing and annotation.</title>
        <authorList>
            <consortium name="The Broad Institute Genomics Platform"/>
            <consortium name="The Broad Institute Genome Sequencing Center for Infectious Disease"/>
            <person name="Wu L."/>
            <person name="Ma J."/>
        </authorList>
    </citation>
    <scope>NUCLEOTIDE SEQUENCE [LARGE SCALE GENOMIC DNA]</scope>
    <source>
        <strain evidence="3">CCUG 43117</strain>
    </source>
</reference>
<gene>
    <name evidence="2" type="ORF">ACFPN9_22870</name>
</gene>
<proteinExistence type="predicted"/>
<dbReference type="RefSeq" id="WP_156446589.1">
    <property type="nucleotide sequence ID" value="NZ_JBHSLU010000082.1"/>
</dbReference>
<feature type="transmembrane region" description="Helical" evidence="1">
    <location>
        <begin position="38"/>
        <end position="58"/>
    </location>
</feature>
<dbReference type="EMBL" id="JBHSLU010000082">
    <property type="protein sequence ID" value="MFC5508088.1"/>
    <property type="molecule type" value="Genomic_DNA"/>
</dbReference>
<keyword evidence="1" id="KW-1133">Transmembrane helix</keyword>
<keyword evidence="3" id="KW-1185">Reference proteome</keyword>
<evidence type="ECO:0000256" key="1">
    <source>
        <dbReference type="SAM" id="Phobius"/>
    </source>
</evidence>